<keyword evidence="1" id="KW-0175">Coiled coil</keyword>
<evidence type="ECO:0000313" key="3">
    <source>
        <dbReference type="EMBL" id="SBV99216.1"/>
    </source>
</evidence>
<gene>
    <name evidence="3" type="ORF">KL86CLO1_11157</name>
</gene>
<feature type="compositionally biased region" description="Gly residues" evidence="2">
    <location>
        <begin position="147"/>
        <end position="171"/>
    </location>
</feature>
<name>A0A212JIF9_9FIRM</name>
<proteinExistence type="predicted"/>
<dbReference type="AlphaFoldDB" id="A0A212JIF9"/>
<organism evidence="3">
    <name type="scientific">uncultured Eubacteriales bacterium</name>
    <dbReference type="NCBI Taxonomy" id="172733"/>
    <lineage>
        <taxon>Bacteria</taxon>
        <taxon>Bacillati</taxon>
        <taxon>Bacillota</taxon>
        <taxon>Clostridia</taxon>
        <taxon>Eubacteriales</taxon>
        <taxon>environmental samples</taxon>
    </lineage>
</organism>
<accession>A0A212JIF9</accession>
<protein>
    <submittedName>
        <fullName evidence="3">Uncharacterized protein</fullName>
    </submittedName>
</protein>
<sequence>MFKELDAESKRTKSFAGPLLEKVRKDLARRDTEKPQVVFLPVAKPEQAERDTEKPQVVFLPVAKQDKPTAAKGIMQTPKKETLPYWPSGPIKTATMPYQTTEPIRATALPYQTTEPIRATTMPYQTSERVKLLPLAATQETEQVRRGAGGFGSQGRGSGFGGSFGDGRAIGGGAAQVEQEKAQTLPMRSGTDAGGGTFKNSDPSKNWGFGTSTPEIYAGDFEGIVYGIKIYQKILTNGMSELETLKAQFDANPTQQTRDNYNVRWEAYNRDLGVYKQYMGLYQTYYDPEDIKRREKGVTEEISELKEKKWEDMTDTFLSSSPIRNLVGATWSADRVRANYDGQITDKKQEKKDLDELYYVAENVQKLKALQTDTSALKSYDRGKALQAEIDRVLRVAGDALDHNGGQEVVADKKYLLKKYGITQSAIDQYAISGGNYLPSEDGRYTNILQLFDDLKRELNVEKDKLSAKEYDYDRMVEYEQKVKEQEAAARGLEEAIQFAKDHPVLASIDTVLASPFVGIDYLKTVIPAMINGDPDNLESYVPPKLYNMELSNYTNAVRGTVAEGIKDLVAWEPAGEFLSTLYSKGMGVADLATQAAAFGPTGALFLGSTRVATDTARSMLERGSSGTEAFWGSMAVGTANMLIYEYGVGELMKLSGPADTSTLTGMLDGALKRAGVTATAGATNEMSKILIDTAIMGHSSEFDLDMKRLRSEGMSAEEAWRQTFTDYVERVVDTGMRSGRYGLIAGLSEYGGAYFEQHPEAFNALVNGKTSWNGNMQGLRSGDDGLLGLPQGFNSGSNTSGMPILPGPVEVKDDWETAIEEAVAEQAVMDPENVDISGENGIVIGRGIGGTNGWFARPGLDTIKDRWVVDGDIGIEESWAILNPNEIRFSQGSVSGADAITANMGAIGWQGEPIDVVKMPDGKLTSVDNTRVASAKQAGIDVHANIHGYNDLLTPEQMSRFATKKGIPTTWGEAIRLRIGKQNSAFRNNFPSGSFDLPRFK</sequence>
<feature type="coiled-coil region" evidence="1">
    <location>
        <begin position="476"/>
        <end position="503"/>
    </location>
</feature>
<dbReference type="EMBL" id="FLUN01000001">
    <property type="protein sequence ID" value="SBV99216.1"/>
    <property type="molecule type" value="Genomic_DNA"/>
</dbReference>
<evidence type="ECO:0000256" key="1">
    <source>
        <dbReference type="SAM" id="Coils"/>
    </source>
</evidence>
<reference evidence="3" key="1">
    <citation type="submission" date="2016-04" db="EMBL/GenBank/DDBJ databases">
        <authorList>
            <person name="Evans L.H."/>
            <person name="Alamgir A."/>
            <person name="Owens N."/>
            <person name="Weber N.D."/>
            <person name="Virtaneva K."/>
            <person name="Barbian K."/>
            <person name="Babar A."/>
            <person name="Rosenke K."/>
        </authorList>
    </citation>
    <scope>NUCLEOTIDE SEQUENCE</scope>
    <source>
        <strain evidence="3">86</strain>
    </source>
</reference>
<evidence type="ECO:0000256" key="2">
    <source>
        <dbReference type="SAM" id="MobiDB-lite"/>
    </source>
</evidence>
<feature type="region of interest" description="Disordered" evidence="2">
    <location>
        <begin position="141"/>
        <end position="171"/>
    </location>
</feature>